<evidence type="ECO:0000313" key="4">
    <source>
        <dbReference type="EMBL" id="CAD9544447.1"/>
    </source>
</evidence>
<dbReference type="InterPro" id="IPR036259">
    <property type="entry name" value="MFS_trans_sf"/>
</dbReference>
<feature type="transmembrane region" description="Helical" evidence="2">
    <location>
        <begin position="86"/>
        <end position="109"/>
    </location>
</feature>
<dbReference type="PROSITE" id="PS50850">
    <property type="entry name" value="MFS"/>
    <property type="match status" value="1"/>
</dbReference>
<reference evidence="4" key="1">
    <citation type="submission" date="2021-01" db="EMBL/GenBank/DDBJ databases">
        <authorList>
            <person name="Corre E."/>
            <person name="Pelletier E."/>
            <person name="Niang G."/>
            <person name="Scheremetjew M."/>
            <person name="Finn R."/>
            <person name="Kale V."/>
            <person name="Holt S."/>
            <person name="Cochrane G."/>
            <person name="Meng A."/>
            <person name="Brown T."/>
            <person name="Cohen L."/>
        </authorList>
    </citation>
    <scope>NUCLEOTIDE SEQUENCE</scope>
    <source>
        <strain evidence="4">UTEX LB 985</strain>
    </source>
</reference>
<dbReference type="AlphaFoldDB" id="A0A7S2NK59"/>
<proteinExistence type="predicted"/>
<keyword evidence="2" id="KW-1133">Transmembrane helix</keyword>
<evidence type="ECO:0000256" key="1">
    <source>
        <dbReference type="ARBA" id="ARBA00004141"/>
    </source>
</evidence>
<dbReference type="Gene3D" id="1.20.1250.20">
    <property type="entry name" value="MFS general substrate transporter like domains"/>
    <property type="match status" value="1"/>
</dbReference>
<evidence type="ECO:0000259" key="3">
    <source>
        <dbReference type="PROSITE" id="PS50850"/>
    </source>
</evidence>
<gene>
    <name evidence="4" type="ORF">CBRE1094_LOCUS42717</name>
</gene>
<accession>A0A7S2NK59</accession>
<keyword evidence="2" id="KW-0472">Membrane</keyword>
<dbReference type="InterPro" id="IPR020846">
    <property type="entry name" value="MFS_dom"/>
</dbReference>
<feature type="transmembrane region" description="Helical" evidence="2">
    <location>
        <begin position="51"/>
        <end position="74"/>
    </location>
</feature>
<dbReference type="GO" id="GO:0022857">
    <property type="term" value="F:transmembrane transporter activity"/>
    <property type="evidence" value="ECO:0007669"/>
    <property type="project" value="InterPro"/>
</dbReference>
<keyword evidence="2" id="KW-0812">Transmembrane</keyword>
<sequence length="139" mass="13821">MAAQSFISVVGASPSASLADRVGPANVIAPALCITASAMIAFPMADTLPEALAVLSVWAIGSTLLGSAPTAYATNVVPAPSRSQTLALMRTVGDLGLFLGASVVGGGATLYGSDVAMQGTATFLFASSGAFLVRRMAAR</sequence>
<evidence type="ECO:0000256" key="2">
    <source>
        <dbReference type="SAM" id="Phobius"/>
    </source>
</evidence>
<dbReference type="GO" id="GO:0016020">
    <property type="term" value="C:membrane"/>
    <property type="evidence" value="ECO:0007669"/>
    <property type="project" value="UniProtKB-SubCell"/>
</dbReference>
<feature type="domain" description="Major facilitator superfamily (MFS) profile" evidence="3">
    <location>
        <begin position="1"/>
        <end position="139"/>
    </location>
</feature>
<organism evidence="4">
    <name type="scientific">Haptolina brevifila</name>
    <dbReference type="NCBI Taxonomy" id="156173"/>
    <lineage>
        <taxon>Eukaryota</taxon>
        <taxon>Haptista</taxon>
        <taxon>Haptophyta</taxon>
        <taxon>Prymnesiophyceae</taxon>
        <taxon>Prymnesiales</taxon>
        <taxon>Prymnesiaceae</taxon>
        <taxon>Haptolina</taxon>
    </lineage>
</organism>
<dbReference type="SUPFAM" id="SSF103473">
    <property type="entry name" value="MFS general substrate transporter"/>
    <property type="match status" value="1"/>
</dbReference>
<feature type="transmembrane region" description="Helical" evidence="2">
    <location>
        <begin position="115"/>
        <end position="133"/>
    </location>
</feature>
<feature type="transmembrane region" description="Helical" evidence="2">
    <location>
        <begin position="27"/>
        <end position="45"/>
    </location>
</feature>
<dbReference type="EMBL" id="HBGU01078335">
    <property type="protein sequence ID" value="CAD9544447.1"/>
    <property type="molecule type" value="Transcribed_RNA"/>
</dbReference>
<name>A0A7S2NK59_9EUKA</name>
<protein>
    <recommendedName>
        <fullName evidence="3">Major facilitator superfamily (MFS) profile domain-containing protein</fullName>
    </recommendedName>
</protein>
<comment type="subcellular location">
    <subcellularLocation>
        <location evidence="1">Membrane</location>
        <topology evidence="1">Multi-pass membrane protein</topology>
    </subcellularLocation>
</comment>